<proteinExistence type="predicted"/>
<dbReference type="AlphaFoldDB" id="A0A379PMB3"/>
<evidence type="ECO:0000313" key="1">
    <source>
        <dbReference type="EMBL" id="SUF09054.1"/>
    </source>
</evidence>
<keyword evidence="2" id="KW-1185">Reference proteome</keyword>
<reference evidence="1 2" key="1">
    <citation type="submission" date="2018-06" db="EMBL/GenBank/DDBJ databases">
        <authorList>
            <consortium name="Pathogen Informatics"/>
            <person name="Doyle S."/>
        </authorList>
    </citation>
    <scope>NUCLEOTIDE SEQUENCE [LARGE SCALE GENOMIC DNA]</scope>
    <source>
        <strain evidence="1 2">NCTC13296</strain>
    </source>
</reference>
<sequence length="56" mass="6149">MATVPRTVRFNCSESGQLPKPGVDHYYLHHICVGTLEGSAWAASFCIGPERGEDTR</sequence>
<gene>
    <name evidence="1" type="ORF">NCTC13296_04251</name>
</gene>
<dbReference type="Proteomes" id="UP000254569">
    <property type="component" value="Unassembled WGS sequence"/>
</dbReference>
<accession>A0A379PMB3</accession>
<dbReference type="EMBL" id="UGVI01000002">
    <property type="protein sequence ID" value="SUF09054.1"/>
    <property type="molecule type" value="Genomic_DNA"/>
</dbReference>
<name>A0A379PMB3_9NOCA</name>
<evidence type="ECO:0000313" key="2">
    <source>
        <dbReference type="Proteomes" id="UP000254569"/>
    </source>
</evidence>
<organism evidence="1 2">
    <name type="scientific">Rhodococcus gordoniae</name>
    <dbReference type="NCBI Taxonomy" id="223392"/>
    <lineage>
        <taxon>Bacteria</taxon>
        <taxon>Bacillati</taxon>
        <taxon>Actinomycetota</taxon>
        <taxon>Actinomycetes</taxon>
        <taxon>Mycobacteriales</taxon>
        <taxon>Nocardiaceae</taxon>
        <taxon>Rhodococcus</taxon>
    </lineage>
</organism>
<protein>
    <submittedName>
        <fullName evidence="1">Uncharacterized protein</fullName>
    </submittedName>
</protein>